<keyword evidence="1" id="KW-0597">Phosphoprotein</keyword>
<proteinExistence type="predicted"/>
<dbReference type="Pfam" id="PF13185">
    <property type="entry name" value="GAF_2"/>
    <property type="match status" value="1"/>
</dbReference>
<evidence type="ECO:0000313" key="6">
    <source>
        <dbReference type="EMBL" id="SFE40194.1"/>
    </source>
</evidence>
<dbReference type="Proteomes" id="UP000199513">
    <property type="component" value="Unassembled WGS sequence"/>
</dbReference>
<reference evidence="6 7" key="1">
    <citation type="submission" date="2016-10" db="EMBL/GenBank/DDBJ databases">
        <authorList>
            <person name="de Groot N.N."/>
        </authorList>
    </citation>
    <scope>NUCLEOTIDE SEQUENCE [LARGE SCALE GENOMIC DNA]</scope>
    <source>
        <strain>GEY</strain>
        <strain evidence="7">DSM 9560</strain>
    </source>
</reference>
<dbReference type="InterPro" id="IPR036457">
    <property type="entry name" value="PPM-type-like_dom_sf"/>
</dbReference>
<evidence type="ECO:0000256" key="3">
    <source>
        <dbReference type="SAM" id="SignalP"/>
    </source>
</evidence>
<keyword evidence="7" id="KW-1185">Reference proteome</keyword>
<dbReference type="PANTHER" id="PTHR43547">
    <property type="entry name" value="TWO-COMPONENT HISTIDINE KINASE"/>
    <property type="match status" value="1"/>
</dbReference>
<dbReference type="STRING" id="1003.SAMN04488541_100171"/>
<dbReference type="InterPro" id="IPR003018">
    <property type="entry name" value="GAF"/>
</dbReference>
<dbReference type="FunFam" id="2.60.40.10:FF:000791">
    <property type="entry name" value="Two-component system sensor histidine kinase/response regulator"/>
    <property type="match status" value="1"/>
</dbReference>
<dbReference type="SUPFAM" id="SSF55781">
    <property type="entry name" value="GAF domain-like"/>
    <property type="match status" value="1"/>
</dbReference>
<dbReference type="GO" id="GO:0000155">
    <property type="term" value="F:phosphorelay sensor kinase activity"/>
    <property type="evidence" value="ECO:0007669"/>
    <property type="project" value="TreeGrafter"/>
</dbReference>
<name>A0A1I2A7X8_9BACT</name>
<feature type="domain" description="GAF" evidence="4">
    <location>
        <begin position="917"/>
        <end position="1070"/>
    </location>
</feature>
<dbReference type="RefSeq" id="WP_091538230.1">
    <property type="nucleotide sequence ID" value="NZ_FONY01000001.1"/>
</dbReference>
<accession>A0A1I2A7X8</accession>
<dbReference type="InterPro" id="IPR013783">
    <property type="entry name" value="Ig-like_fold"/>
</dbReference>
<dbReference type="InterPro" id="IPR001932">
    <property type="entry name" value="PPM-type_phosphatase-like_dom"/>
</dbReference>
<dbReference type="SMART" id="SM00065">
    <property type="entry name" value="GAF"/>
    <property type="match status" value="1"/>
</dbReference>
<sequence length="1336" mass="153059">MKYLLGCIFSLLSCSLLLAQEEAPKFYQLSVEDGLSNNNATCIFQDSKGFIWIGTHDGLNLYDGYEFTHFKHNPKNPKSISNNVIWAIHEDRAGNLWIGTQNGLNRFDRKTYTFITYKHYQDSAASLINNQVYSLLEDREGYLWVGTEEGISRLDKERKKFTHFQFSSFYDIEKYATVKALFQDKAGNILAGTYGSGIMICTPDRKDFQSFSLYPDSLKYEFIQSIYQDTKGNYWIGSIKGLRIITPDNQFFTFKPYPNHTEDLDFNQITSIVADSEQNLWLGTLGGGIVKIYAPTQFAKMKFQVYKNDFKNPQTLSRDLVNQIFVDKTGTVWVGTQGGGLSIYDEGRDKFELFRHESENPNSLSNNIVNAFYEEKNAVLWIGTGGGLNRYDLKNKKFTVFKHNPANKNTLSDDYITCIFPSKKGGLWIGTSNGLNYFDEKRGTFQVFKKDLDKQQTLNDNHILSLWEDEQGILWIGTLEGGLNKYNPEKNTFTIFQNITQNPNNSLSDNTVQAILQDREGILWIGTSGGGLNRFDKKTEQFTIFKNQAGDSLSLSHNSIKCLYEDKQGNIWIGTHGGLDKLDKKKGIFSNFNRNDGLPSNIIHGILEDKKGYLWLSTNMGISHFWTEENQFHNYDQYDNLQSNEFNTGAFFKNHAGKMYFGGNMGFNAFLPDSVENNMIKPLVYFTHLRINGKKVEVGTPDSPLKFHISATEKISLTHEQNTITFDFVALNFRHSEKNEYQWKLDGYDQDWTKPSKARTATYANLPSGKYTFLVRASNNDGVWSEVPAQIAVEIQKAIWDTWWFRLLVLLVIGAVVFGVYKVRVYQIELQNKRLEEQVKERTLEISQQKDEILKINEELQTKQEEILAQKQDIIAKNEYLEEANKAISEQRNQIEKALHDIQVISEIGQKITSLSHHEFFIETVFDNISDLVEVDMFRVGVIDKQTKKIVFQGFSEKKRITTYYHDFSTSEGQHLSLWCIENKKEIFINDFDKEYNLYIPNGKLNASIKNQPKSLIYLPLMIEEECIGVMTLQSYKKNAYTQENLSILKTLSTFTSIALDNYANHNNLQEANKKIAQNNENILSSIRYAEKIQQAILPDDHLLKNVLGDYFVIFLPQAIVSGDFYWCKQIEDKTFLAVVDCTGHGVPGAFMSIIGNTLLNDIVSRRIYEPSQILEELHMGIRLALKQDNKVNDDGMDIGLCLLEKQNDENGQNQTKVTYAGAKRPLYYVVNGQLETLAGNKRSLGGGRNVAYLPFSQETIYLPKGAMIYLTTDGFADQNNPAKEKIGSPKLKEWLQDIAEKELHLQDIELLTKLSEYMIDDSYQRDDITILGVRL</sequence>
<evidence type="ECO:0000313" key="7">
    <source>
        <dbReference type="Proteomes" id="UP000199513"/>
    </source>
</evidence>
<feature type="chain" id="PRO_5011692879" evidence="3">
    <location>
        <begin position="20"/>
        <end position="1336"/>
    </location>
</feature>
<protein>
    <submittedName>
        <fullName evidence="6">Ligand-binding sensor domain-containing protein</fullName>
    </submittedName>
</protein>
<feature type="signal peptide" evidence="3">
    <location>
        <begin position="1"/>
        <end position="19"/>
    </location>
</feature>
<dbReference type="InterPro" id="IPR011123">
    <property type="entry name" value="Y_Y_Y"/>
</dbReference>
<dbReference type="Pfam" id="PF07494">
    <property type="entry name" value="Reg_prop"/>
    <property type="match status" value="9"/>
</dbReference>
<evidence type="ECO:0000259" key="4">
    <source>
        <dbReference type="SMART" id="SM00065"/>
    </source>
</evidence>
<evidence type="ECO:0000259" key="5">
    <source>
        <dbReference type="SMART" id="SM00331"/>
    </source>
</evidence>
<evidence type="ECO:0000256" key="2">
    <source>
        <dbReference type="SAM" id="Coils"/>
    </source>
</evidence>
<dbReference type="SUPFAM" id="SSF63829">
    <property type="entry name" value="Calcium-dependent phosphotriesterase"/>
    <property type="match status" value="3"/>
</dbReference>
<dbReference type="InterPro" id="IPR029016">
    <property type="entry name" value="GAF-like_dom_sf"/>
</dbReference>
<dbReference type="Gene3D" id="3.30.450.40">
    <property type="match status" value="1"/>
</dbReference>
<organism evidence="6 7">
    <name type="scientific">Thermoflexibacter ruber</name>
    <dbReference type="NCBI Taxonomy" id="1003"/>
    <lineage>
        <taxon>Bacteria</taxon>
        <taxon>Pseudomonadati</taxon>
        <taxon>Bacteroidota</taxon>
        <taxon>Cytophagia</taxon>
        <taxon>Cytophagales</taxon>
        <taxon>Thermoflexibacteraceae</taxon>
        <taxon>Thermoflexibacter</taxon>
    </lineage>
</organism>
<dbReference type="Gene3D" id="3.60.40.10">
    <property type="entry name" value="PPM-type phosphatase domain"/>
    <property type="match status" value="1"/>
</dbReference>
<dbReference type="Gene3D" id="2.130.10.10">
    <property type="entry name" value="YVTN repeat-like/Quinoprotein amine dehydrogenase"/>
    <property type="match status" value="2"/>
</dbReference>
<dbReference type="Pfam" id="PF07228">
    <property type="entry name" value="SpoIIE"/>
    <property type="match status" value="1"/>
</dbReference>
<dbReference type="OrthoDB" id="9797097at2"/>
<gene>
    <name evidence="6" type="ORF">SAMN04488541_100171</name>
</gene>
<dbReference type="InterPro" id="IPR011110">
    <property type="entry name" value="Reg_prop"/>
</dbReference>
<feature type="coiled-coil region" evidence="2">
    <location>
        <begin position="832"/>
        <end position="901"/>
    </location>
</feature>
<evidence type="ECO:0000256" key="1">
    <source>
        <dbReference type="ARBA" id="ARBA00022553"/>
    </source>
</evidence>
<dbReference type="EMBL" id="FONY01000001">
    <property type="protein sequence ID" value="SFE40194.1"/>
    <property type="molecule type" value="Genomic_DNA"/>
</dbReference>
<feature type="domain" description="PPM-type phosphatase" evidence="5">
    <location>
        <begin position="1106"/>
        <end position="1336"/>
    </location>
</feature>
<keyword evidence="3" id="KW-0732">Signal</keyword>
<dbReference type="SMART" id="SM00331">
    <property type="entry name" value="PP2C_SIG"/>
    <property type="match status" value="1"/>
</dbReference>
<dbReference type="InterPro" id="IPR015943">
    <property type="entry name" value="WD40/YVTN_repeat-like_dom_sf"/>
</dbReference>
<dbReference type="Pfam" id="PF07495">
    <property type="entry name" value="Y_Y_Y"/>
    <property type="match status" value="1"/>
</dbReference>
<keyword evidence="2" id="KW-0175">Coiled coil</keyword>
<dbReference type="PANTHER" id="PTHR43547:SF2">
    <property type="entry name" value="HYBRID SIGNAL TRANSDUCTION HISTIDINE KINASE C"/>
    <property type="match status" value="1"/>
</dbReference>
<dbReference type="Gene3D" id="2.60.40.10">
    <property type="entry name" value="Immunoglobulins"/>
    <property type="match status" value="1"/>
</dbReference>